<dbReference type="SUPFAM" id="SSF55729">
    <property type="entry name" value="Acyl-CoA N-acyltransferases (Nat)"/>
    <property type="match status" value="1"/>
</dbReference>
<dbReference type="PANTHER" id="PTHR43415:SF3">
    <property type="entry name" value="GNAT-FAMILY ACETYLTRANSFERASE"/>
    <property type="match status" value="1"/>
</dbReference>
<dbReference type="InterPro" id="IPR000182">
    <property type="entry name" value="GNAT_dom"/>
</dbReference>
<reference evidence="2 3" key="1">
    <citation type="journal article" date="2020" name="Cell Host Microbe">
        <title>Functional and Genomic Variation between Human-Derived Isolates of Lachnospiraceae Reveals Inter- and Intra-Species Diversity.</title>
        <authorList>
            <person name="Sorbara M.T."/>
            <person name="Littmann E.R."/>
            <person name="Fontana E."/>
            <person name="Moody T.U."/>
            <person name="Kohout C.E."/>
            <person name="Gjonbalaj M."/>
            <person name="Eaton V."/>
            <person name="Seok R."/>
            <person name="Leiner I.M."/>
            <person name="Pamer E.G."/>
        </authorList>
    </citation>
    <scope>NUCLEOTIDE SEQUENCE [LARGE SCALE GENOMIC DNA]</scope>
    <source>
        <strain evidence="2 3">MSK.15.26</strain>
    </source>
</reference>
<sequence>MRYYRKIAGEKVYLSPMNADDAEQYTEWLNRRDVTDNVGNTDLMMTLEGERAWISQERDQYQFAIVEQSSNRLLGNCGIQNINWRRRCAEIGLFLGEEESRGKGYGREVLELLQEYAFDVLNLHSLSLRVYSFNTRAIKCYEKAGFSHCGRLREAYYINGMYHDMLFMDILKGEWQKKQEKR</sequence>
<comment type="caution">
    <text evidence="2">The sequence shown here is derived from an EMBL/GenBank/DDBJ whole genome shotgun (WGS) entry which is preliminary data.</text>
</comment>
<dbReference type="CDD" id="cd04301">
    <property type="entry name" value="NAT_SF"/>
    <property type="match status" value="1"/>
</dbReference>
<keyword evidence="3" id="KW-1185">Reference proteome</keyword>
<evidence type="ECO:0000313" key="3">
    <source>
        <dbReference type="Proteomes" id="UP000822142"/>
    </source>
</evidence>
<dbReference type="RefSeq" id="WP_173747852.1">
    <property type="nucleotide sequence ID" value="NZ_JAAITA010000002.1"/>
</dbReference>
<dbReference type="Proteomes" id="UP000822142">
    <property type="component" value="Unassembled WGS sequence"/>
</dbReference>
<dbReference type="EMBL" id="JAAITA010000002">
    <property type="protein sequence ID" value="NSJ85162.1"/>
    <property type="molecule type" value="Genomic_DNA"/>
</dbReference>
<protein>
    <submittedName>
        <fullName evidence="2">GNAT family N-acetyltransferase</fullName>
    </submittedName>
</protein>
<dbReference type="InterPro" id="IPR016181">
    <property type="entry name" value="Acyl_CoA_acyltransferase"/>
</dbReference>
<gene>
    <name evidence="2" type="ORF">G5A70_02935</name>
</gene>
<organism evidence="2 3">
    <name type="scientific">Blautia hansenii</name>
    <name type="common">Ruminococcus hansenii</name>
    <dbReference type="NCBI Taxonomy" id="1322"/>
    <lineage>
        <taxon>Bacteria</taxon>
        <taxon>Bacillati</taxon>
        <taxon>Bacillota</taxon>
        <taxon>Clostridia</taxon>
        <taxon>Lachnospirales</taxon>
        <taxon>Lachnospiraceae</taxon>
        <taxon>Blautia</taxon>
    </lineage>
</organism>
<feature type="domain" description="N-acetyltransferase" evidence="1">
    <location>
        <begin position="12"/>
        <end position="169"/>
    </location>
</feature>
<dbReference type="PROSITE" id="PS51186">
    <property type="entry name" value="GNAT"/>
    <property type="match status" value="1"/>
</dbReference>
<proteinExistence type="predicted"/>
<accession>A0ABX2I7U3</accession>
<name>A0ABX2I7U3_BLAHA</name>
<dbReference type="Gene3D" id="3.40.630.30">
    <property type="match status" value="1"/>
</dbReference>
<dbReference type="PANTHER" id="PTHR43415">
    <property type="entry name" value="SPERMIDINE N(1)-ACETYLTRANSFERASE"/>
    <property type="match status" value="1"/>
</dbReference>
<evidence type="ECO:0000313" key="2">
    <source>
        <dbReference type="EMBL" id="NSJ85162.1"/>
    </source>
</evidence>
<dbReference type="Pfam" id="PF13302">
    <property type="entry name" value="Acetyltransf_3"/>
    <property type="match status" value="1"/>
</dbReference>
<evidence type="ECO:0000259" key="1">
    <source>
        <dbReference type="PROSITE" id="PS51186"/>
    </source>
</evidence>